<evidence type="ECO:0000259" key="3">
    <source>
        <dbReference type="Pfam" id="PF09375"/>
    </source>
</evidence>
<proteinExistence type="predicted"/>
<dbReference type="AlphaFoldDB" id="A1ZS51"/>
<name>A1ZS51_MICM2</name>
<dbReference type="Pfam" id="PF09375">
    <property type="entry name" value="Peptidase_M75"/>
    <property type="match status" value="1"/>
</dbReference>
<dbReference type="InterPro" id="IPR018976">
    <property type="entry name" value="Imelysin-like"/>
</dbReference>
<dbReference type="GO" id="GO:0030313">
    <property type="term" value="C:cell envelope"/>
    <property type="evidence" value="ECO:0007669"/>
    <property type="project" value="UniProtKB-SubCell"/>
</dbReference>
<accession>A1ZS51</accession>
<reference evidence="4 5" key="1">
    <citation type="submission" date="2007-01" db="EMBL/GenBank/DDBJ databases">
        <authorList>
            <person name="Haygood M."/>
            <person name="Podell S."/>
            <person name="Anderson C."/>
            <person name="Hopkinson B."/>
            <person name="Roe K."/>
            <person name="Barbeau K."/>
            <person name="Gaasterland T."/>
            <person name="Ferriera S."/>
            <person name="Johnson J."/>
            <person name="Kravitz S."/>
            <person name="Beeson K."/>
            <person name="Sutton G."/>
            <person name="Rogers Y.-H."/>
            <person name="Friedman R."/>
            <person name="Frazier M."/>
            <person name="Venter J.C."/>
        </authorList>
    </citation>
    <scope>NUCLEOTIDE SEQUENCE [LARGE SCALE GENOMIC DNA]</scope>
    <source>
        <strain evidence="4 5">ATCC 23134</strain>
    </source>
</reference>
<dbReference type="CDD" id="cd14657">
    <property type="entry name" value="Imelysin_IrpA-like"/>
    <property type="match status" value="1"/>
</dbReference>
<evidence type="ECO:0000313" key="5">
    <source>
        <dbReference type="Proteomes" id="UP000004095"/>
    </source>
</evidence>
<dbReference type="Proteomes" id="UP000004095">
    <property type="component" value="Unassembled WGS sequence"/>
</dbReference>
<dbReference type="OrthoDB" id="9764688at2"/>
<gene>
    <name evidence="4" type="ORF">M23134_00740</name>
</gene>
<dbReference type="RefSeq" id="WP_002700274.1">
    <property type="nucleotide sequence ID" value="NZ_AAWS01000030.1"/>
</dbReference>
<dbReference type="EMBL" id="AAWS01000030">
    <property type="protein sequence ID" value="EAY26774.1"/>
    <property type="molecule type" value="Genomic_DNA"/>
</dbReference>
<feature type="domain" description="Imelysin-like" evidence="3">
    <location>
        <begin position="46"/>
        <end position="370"/>
    </location>
</feature>
<dbReference type="InterPro" id="IPR038352">
    <property type="entry name" value="Imelysin_sf"/>
</dbReference>
<comment type="caution">
    <text evidence="4">The sequence shown here is derived from an EMBL/GenBank/DDBJ whole genome shotgun (WGS) entry which is preliminary data.</text>
</comment>
<sequence>MQLIKVLPLLVFVMLLNACKKKEETTPPTPDATQVAEVLETYAKIAHQSYSDSYDKVVALKTSIDAFVANPDQAKFDAAKQAWKDAREPYGQTEVFRFYEGPIDNSATGPEGAINAWPLDENFIDYVAGNATAGIINDLTQTIDAATLRGNNEKGGEKNISIGYHAIEFLLWGQDTNPGGDYSNAGQRAFTDYTTATNADRRKTYLHVTIDLLLEDLKTVRDAWAEGASYRTSFVADGNKSIVRILTGMGSLSEAELAGERMKVALFNHDQEDEHSCFSDNTHRDIVTNAQGIYNVYWGTYGSVTGKGIASLVEVVDKELYAQIKTELEATKAATLAIQAPFDKEISQGNTAGNQRVEVAITALRAQTRSIESIAQKLNLGNLTLETSDALK</sequence>
<evidence type="ECO:0000256" key="1">
    <source>
        <dbReference type="ARBA" id="ARBA00004196"/>
    </source>
</evidence>
<keyword evidence="2" id="KW-0732">Signal</keyword>
<comment type="subcellular location">
    <subcellularLocation>
        <location evidence="1">Cell envelope</location>
    </subcellularLocation>
</comment>
<dbReference type="Gene3D" id="1.20.1420.20">
    <property type="entry name" value="M75 peptidase, HXXE motif"/>
    <property type="match status" value="1"/>
</dbReference>
<evidence type="ECO:0000313" key="4">
    <source>
        <dbReference type="EMBL" id="EAY26774.1"/>
    </source>
</evidence>
<evidence type="ECO:0000256" key="2">
    <source>
        <dbReference type="ARBA" id="ARBA00022729"/>
    </source>
</evidence>
<organism evidence="4 5">
    <name type="scientific">Microscilla marina ATCC 23134</name>
    <dbReference type="NCBI Taxonomy" id="313606"/>
    <lineage>
        <taxon>Bacteria</taxon>
        <taxon>Pseudomonadati</taxon>
        <taxon>Bacteroidota</taxon>
        <taxon>Cytophagia</taxon>
        <taxon>Cytophagales</taxon>
        <taxon>Microscillaceae</taxon>
        <taxon>Microscilla</taxon>
    </lineage>
</organism>
<dbReference type="eggNOG" id="COG3487">
    <property type="taxonomic scope" value="Bacteria"/>
</dbReference>
<protein>
    <submittedName>
        <fullName evidence="4">Insulin-cleaving metalloproteinase outer membrane protein</fullName>
    </submittedName>
</protein>
<keyword evidence="5" id="KW-1185">Reference proteome</keyword>